<evidence type="ECO:0000259" key="1">
    <source>
        <dbReference type="PROSITE" id="PS50878"/>
    </source>
</evidence>
<keyword evidence="3" id="KW-1185">Reference proteome</keyword>
<dbReference type="Proteomes" id="UP001292094">
    <property type="component" value="Unassembled WGS sequence"/>
</dbReference>
<feature type="domain" description="Reverse transcriptase" evidence="1">
    <location>
        <begin position="1"/>
        <end position="156"/>
    </location>
</feature>
<dbReference type="PROSITE" id="PS50878">
    <property type="entry name" value="RT_POL"/>
    <property type="match status" value="1"/>
</dbReference>
<dbReference type="EMBL" id="JAWZYT010000264">
    <property type="protein sequence ID" value="KAK4325729.1"/>
    <property type="molecule type" value="Genomic_DNA"/>
</dbReference>
<dbReference type="InterPro" id="IPR000477">
    <property type="entry name" value="RT_dom"/>
</dbReference>
<accession>A0AAE1UPR1</accession>
<comment type="caution">
    <text evidence="2">The sequence shown here is derived from an EMBL/GenBank/DDBJ whole genome shotgun (WGS) entry which is preliminary data.</text>
</comment>
<protein>
    <recommendedName>
        <fullName evidence="1">Reverse transcriptase domain-containing protein</fullName>
    </recommendedName>
</protein>
<organism evidence="2 3">
    <name type="scientific">Petrolisthes manimaculis</name>
    <dbReference type="NCBI Taxonomy" id="1843537"/>
    <lineage>
        <taxon>Eukaryota</taxon>
        <taxon>Metazoa</taxon>
        <taxon>Ecdysozoa</taxon>
        <taxon>Arthropoda</taxon>
        <taxon>Crustacea</taxon>
        <taxon>Multicrustacea</taxon>
        <taxon>Malacostraca</taxon>
        <taxon>Eumalacostraca</taxon>
        <taxon>Eucarida</taxon>
        <taxon>Decapoda</taxon>
        <taxon>Pleocyemata</taxon>
        <taxon>Anomura</taxon>
        <taxon>Galatheoidea</taxon>
        <taxon>Porcellanidae</taxon>
        <taxon>Petrolisthes</taxon>
    </lineage>
</organism>
<dbReference type="AlphaFoldDB" id="A0AAE1UPR1"/>
<sequence length="156" mass="17498">MVGVDKLSLEGGMTLLVSGREDGIHYQGVGLLMGRSAGNALTEWESIDERLLYARFKSSHDYVMRKVAEETNAGIVWKDERKLVDLDYADDIVLINEGVDETQRVLDCLVREGKKVGLEINCPKTKIMNMNIVNAGDCLVEGKVVEQVERSWYSFV</sequence>
<evidence type="ECO:0000313" key="3">
    <source>
        <dbReference type="Proteomes" id="UP001292094"/>
    </source>
</evidence>
<gene>
    <name evidence="2" type="ORF">Pmani_003672</name>
</gene>
<reference evidence="2" key="1">
    <citation type="submission" date="2023-11" db="EMBL/GenBank/DDBJ databases">
        <title>Genome assemblies of two species of porcelain crab, Petrolisthes cinctipes and Petrolisthes manimaculis (Anomura: Porcellanidae).</title>
        <authorList>
            <person name="Angst P."/>
        </authorList>
    </citation>
    <scope>NUCLEOTIDE SEQUENCE</scope>
    <source>
        <strain evidence="2">PB745_02</strain>
        <tissue evidence="2">Gill</tissue>
    </source>
</reference>
<name>A0AAE1UPR1_9EUCA</name>
<evidence type="ECO:0000313" key="2">
    <source>
        <dbReference type="EMBL" id="KAK4325729.1"/>
    </source>
</evidence>
<proteinExistence type="predicted"/>